<protein>
    <submittedName>
        <fullName evidence="1">Uncharacterized protein</fullName>
    </submittedName>
</protein>
<name>X0T1B1_9ZZZZ</name>
<proteinExistence type="predicted"/>
<gene>
    <name evidence="1" type="ORF">S01H1_29005</name>
</gene>
<reference evidence="1" key="1">
    <citation type="journal article" date="2014" name="Front. Microbiol.">
        <title>High frequency of phylogenetically diverse reductive dehalogenase-homologous genes in deep subseafloor sedimentary metagenomes.</title>
        <authorList>
            <person name="Kawai M."/>
            <person name="Futagami T."/>
            <person name="Toyoda A."/>
            <person name="Takaki Y."/>
            <person name="Nishi S."/>
            <person name="Hori S."/>
            <person name="Arai W."/>
            <person name="Tsubouchi T."/>
            <person name="Morono Y."/>
            <person name="Uchiyama I."/>
            <person name="Ito T."/>
            <person name="Fujiyama A."/>
            <person name="Inagaki F."/>
            <person name="Takami H."/>
        </authorList>
    </citation>
    <scope>NUCLEOTIDE SEQUENCE</scope>
    <source>
        <strain evidence="1">Expedition CK06-06</strain>
    </source>
</reference>
<sequence>MHQTWRELNRLLDQIIARYGGVIYDSRAHKSWDPGQAVCAECYGPDWSDSLEWQEANRQPDTEPVPEGVLDAGRRLANGECEWAEGGG</sequence>
<dbReference type="AlphaFoldDB" id="X0T1B1"/>
<dbReference type="EMBL" id="BARS01017760">
    <property type="protein sequence ID" value="GAF87258.1"/>
    <property type="molecule type" value="Genomic_DNA"/>
</dbReference>
<organism evidence="1">
    <name type="scientific">marine sediment metagenome</name>
    <dbReference type="NCBI Taxonomy" id="412755"/>
    <lineage>
        <taxon>unclassified sequences</taxon>
        <taxon>metagenomes</taxon>
        <taxon>ecological metagenomes</taxon>
    </lineage>
</organism>
<comment type="caution">
    <text evidence="1">The sequence shown here is derived from an EMBL/GenBank/DDBJ whole genome shotgun (WGS) entry which is preliminary data.</text>
</comment>
<accession>X0T1B1</accession>
<evidence type="ECO:0000313" key="1">
    <source>
        <dbReference type="EMBL" id="GAF87258.1"/>
    </source>
</evidence>